<dbReference type="OrthoDB" id="7028515at2"/>
<protein>
    <submittedName>
        <fullName evidence="2">Uncharacterized protein</fullName>
    </submittedName>
</protein>
<keyword evidence="1" id="KW-0472">Membrane</keyword>
<dbReference type="RefSeq" id="WP_109502419.1">
    <property type="nucleotide sequence ID" value="NZ_QFAV01000007.1"/>
</dbReference>
<sequence length="140" mass="16337">MTFMAQKKWIVRGVIVVAVFAAMLIYCVKAMLDYPSDVSVESPSGRYVMQNVPVEKIFMLGGMAYLRVTDRQNPQKVYRTPLYDMQSLDMRPFENEQRVGISWIDFDQQAKTFTISMPQWKESWLNVFISNTPYTNLEND</sequence>
<comment type="caution">
    <text evidence="2">The sequence shown here is derived from an EMBL/GenBank/DDBJ whole genome shotgun (WGS) entry which is preliminary data.</text>
</comment>
<evidence type="ECO:0000313" key="2">
    <source>
        <dbReference type="EMBL" id="PWE42738.1"/>
    </source>
</evidence>
<evidence type="ECO:0000313" key="3">
    <source>
        <dbReference type="Proteomes" id="UP000245056"/>
    </source>
</evidence>
<dbReference type="Proteomes" id="UP000245056">
    <property type="component" value="Unassembled WGS sequence"/>
</dbReference>
<feature type="transmembrane region" description="Helical" evidence="1">
    <location>
        <begin position="52"/>
        <end position="69"/>
    </location>
</feature>
<keyword evidence="1" id="KW-1133">Transmembrane helix</keyword>
<dbReference type="EMBL" id="QFAW01000024">
    <property type="protein sequence ID" value="PWE42738.1"/>
    <property type="molecule type" value="Genomic_DNA"/>
</dbReference>
<feature type="transmembrane region" description="Helical" evidence="1">
    <location>
        <begin position="9"/>
        <end position="32"/>
    </location>
</feature>
<accession>A0A2U2D5H3</accession>
<keyword evidence="1" id="KW-0812">Transmembrane</keyword>
<gene>
    <name evidence="2" type="ORF">C9I49_17660</name>
</gene>
<proteinExistence type="predicted"/>
<name>A0A2U2D5H3_9PSED</name>
<evidence type="ECO:0000256" key="1">
    <source>
        <dbReference type="SAM" id="Phobius"/>
    </source>
</evidence>
<reference evidence="2 3" key="1">
    <citation type="submission" date="2018-05" db="EMBL/GenBank/DDBJ databases">
        <title>Genome sequences of two Antarctic strains of Pseudomonas prosekii: insights into adaptation to extreme conditions.</title>
        <authorList>
            <person name="Snopkova K."/>
            <person name="Dufkova K."/>
            <person name="Cejkova D."/>
            <person name="Sedlacek I."/>
            <person name="Smajs D."/>
        </authorList>
    </citation>
    <scope>NUCLEOTIDE SEQUENCE [LARGE SCALE GENOMIC DNA]</scope>
    <source>
        <strain evidence="2 3">P2673</strain>
    </source>
</reference>
<organism evidence="2 3">
    <name type="scientific">Pseudomonas prosekii</name>
    <dbReference type="NCBI Taxonomy" id="1148509"/>
    <lineage>
        <taxon>Bacteria</taxon>
        <taxon>Pseudomonadati</taxon>
        <taxon>Pseudomonadota</taxon>
        <taxon>Gammaproteobacteria</taxon>
        <taxon>Pseudomonadales</taxon>
        <taxon>Pseudomonadaceae</taxon>
        <taxon>Pseudomonas</taxon>
    </lineage>
</organism>
<dbReference type="AlphaFoldDB" id="A0A2U2D5H3"/>